<dbReference type="EC" id="2.8.4.3" evidence="10 11"/>
<keyword evidence="2 11" id="KW-0004">4Fe-4S</keyword>
<dbReference type="PROSITE" id="PS50926">
    <property type="entry name" value="TRAM"/>
    <property type="match status" value="1"/>
</dbReference>
<dbReference type="SMART" id="SM00729">
    <property type="entry name" value="Elp3"/>
    <property type="match status" value="1"/>
</dbReference>
<dbReference type="SFLD" id="SFLDS00029">
    <property type="entry name" value="Radical_SAM"/>
    <property type="match status" value="1"/>
</dbReference>
<keyword evidence="8 11" id="KW-0408">Iron</keyword>
<accession>A0A7C3PJZ2</accession>
<dbReference type="PROSITE" id="PS01278">
    <property type="entry name" value="MTTASE_RADICAL"/>
    <property type="match status" value="1"/>
</dbReference>
<dbReference type="FunFam" id="3.40.50.12160:FF:000006">
    <property type="entry name" value="tRNA-2-methylthio-N(6)-dimethylallyladenosine synthase"/>
    <property type="match status" value="1"/>
</dbReference>
<gene>
    <name evidence="11 15" type="primary">miaB</name>
    <name evidence="15" type="ORF">ENR64_24710</name>
</gene>
<dbReference type="SUPFAM" id="SSF102114">
    <property type="entry name" value="Radical SAM enzymes"/>
    <property type="match status" value="1"/>
</dbReference>
<reference evidence="15" key="1">
    <citation type="journal article" date="2020" name="mSystems">
        <title>Genome- and Community-Level Interaction Insights into Carbon Utilization and Element Cycling Functions of Hydrothermarchaeota in Hydrothermal Sediment.</title>
        <authorList>
            <person name="Zhou Z."/>
            <person name="Liu Y."/>
            <person name="Xu W."/>
            <person name="Pan J."/>
            <person name="Luo Z.H."/>
            <person name="Li M."/>
        </authorList>
    </citation>
    <scope>NUCLEOTIDE SEQUENCE [LARGE SCALE GENOMIC DNA]</scope>
    <source>
        <strain evidence="15">SpSt-418</strain>
    </source>
</reference>
<dbReference type="SFLD" id="SFLDF00273">
    <property type="entry name" value="(dimethylallyl)adenosine_tRNA"/>
    <property type="match status" value="1"/>
</dbReference>
<dbReference type="SFLD" id="SFLDG01061">
    <property type="entry name" value="methylthiotransferase"/>
    <property type="match status" value="1"/>
</dbReference>
<dbReference type="SFLD" id="SFLDG01082">
    <property type="entry name" value="B12-binding_domain_containing"/>
    <property type="match status" value="1"/>
</dbReference>
<feature type="domain" description="MTTase N-terminal" evidence="13">
    <location>
        <begin position="7"/>
        <end position="123"/>
    </location>
</feature>
<comment type="cofactor">
    <cofactor evidence="11">
        <name>[4Fe-4S] cluster</name>
        <dbReference type="ChEBI" id="CHEBI:49883"/>
    </cofactor>
    <text evidence="11">Binds 2 [4Fe-4S] clusters. One cluster is coordinated with 3 cysteines and an exchangeable S-adenosyl-L-methionine.</text>
</comment>
<evidence type="ECO:0000256" key="11">
    <source>
        <dbReference type="HAMAP-Rule" id="MF_01864"/>
    </source>
</evidence>
<feature type="binding site" evidence="11">
    <location>
        <position position="52"/>
    </location>
    <ligand>
        <name>[4Fe-4S] cluster</name>
        <dbReference type="ChEBI" id="CHEBI:49883"/>
        <label>1</label>
    </ligand>
</feature>
<dbReference type="InterPro" id="IPR006463">
    <property type="entry name" value="MiaB_methiolase"/>
</dbReference>
<dbReference type="PANTHER" id="PTHR43020:SF2">
    <property type="entry name" value="MITOCHONDRIAL TRNA METHYLTHIOTRANSFERASE CDK5RAP1"/>
    <property type="match status" value="1"/>
</dbReference>
<evidence type="ECO:0000256" key="10">
    <source>
        <dbReference type="ARBA" id="ARBA00033765"/>
    </source>
</evidence>
<organism evidence="15">
    <name type="scientific">Oscillatoriales cyanobacterium SpSt-418</name>
    <dbReference type="NCBI Taxonomy" id="2282169"/>
    <lineage>
        <taxon>Bacteria</taxon>
        <taxon>Bacillati</taxon>
        <taxon>Cyanobacteriota</taxon>
        <taxon>Cyanophyceae</taxon>
        <taxon>Oscillatoriophycideae</taxon>
        <taxon>Oscillatoriales</taxon>
    </lineage>
</organism>
<dbReference type="GO" id="GO:0046872">
    <property type="term" value="F:metal ion binding"/>
    <property type="evidence" value="ECO:0007669"/>
    <property type="project" value="UniProtKB-KW"/>
</dbReference>
<comment type="similarity">
    <text evidence="11">Belongs to the methylthiotransferase family. MiaB subfamily.</text>
</comment>
<keyword evidence="6 11" id="KW-0819">tRNA processing</keyword>
<evidence type="ECO:0000256" key="6">
    <source>
        <dbReference type="ARBA" id="ARBA00022694"/>
    </source>
</evidence>
<dbReference type="GO" id="GO:0035597">
    <property type="term" value="F:tRNA-2-methylthio-N(6)-dimethylallyladenosine(37) synthase activity"/>
    <property type="evidence" value="ECO:0007669"/>
    <property type="project" value="UniProtKB-EC"/>
</dbReference>
<feature type="domain" description="Radical SAM core" evidence="14">
    <location>
        <begin position="144"/>
        <end position="381"/>
    </location>
</feature>
<dbReference type="GO" id="GO:0005737">
    <property type="term" value="C:cytoplasm"/>
    <property type="evidence" value="ECO:0007669"/>
    <property type="project" value="UniProtKB-SubCell"/>
</dbReference>
<evidence type="ECO:0000256" key="7">
    <source>
        <dbReference type="ARBA" id="ARBA00022723"/>
    </source>
</evidence>
<dbReference type="Gene3D" id="3.80.30.20">
    <property type="entry name" value="tm_1862 like domain"/>
    <property type="match status" value="1"/>
</dbReference>
<dbReference type="InterPro" id="IPR020612">
    <property type="entry name" value="Methylthiotransferase_CS"/>
</dbReference>
<dbReference type="InterPro" id="IPR013848">
    <property type="entry name" value="Methylthiotransferase_N"/>
</dbReference>
<evidence type="ECO:0000259" key="14">
    <source>
        <dbReference type="PROSITE" id="PS51918"/>
    </source>
</evidence>
<dbReference type="InterPro" id="IPR007197">
    <property type="entry name" value="rSAM"/>
</dbReference>
<dbReference type="NCBIfam" id="TIGR00089">
    <property type="entry name" value="MiaB/RimO family radical SAM methylthiotransferase"/>
    <property type="match status" value="1"/>
</dbReference>
<dbReference type="AlphaFoldDB" id="A0A7C3PJZ2"/>
<evidence type="ECO:0000256" key="2">
    <source>
        <dbReference type="ARBA" id="ARBA00022485"/>
    </source>
</evidence>
<dbReference type="CDD" id="cd01335">
    <property type="entry name" value="Radical_SAM"/>
    <property type="match status" value="1"/>
</dbReference>
<feature type="domain" description="TRAM" evidence="12">
    <location>
        <begin position="384"/>
        <end position="448"/>
    </location>
</feature>
<dbReference type="InterPro" id="IPR058240">
    <property type="entry name" value="rSAM_sf"/>
</dbReference>
<dbReference type="FunFam" id="3.80.30.20:FF:000001">
    <property type="entry name" value="tRNA-2-methylthio-N(6)-dimethylallyladenosine synthase 2"/>
    <property type="match status" value="1"/>
</dbReference>
<dbReference type="InterPro" id="IPR006638">
    <property type="entry name" value="Elp3/MiaA/NifB-like_rSAM"/>
</dbReference>
<feature type="binding site" evidence="11">
    <location>
        <position position="162"/>
    </location>
    <ligand>
        <name>[4Fe-4S] cluster</name>
        <dbReference type="ChEBI" id="CHEBI:49883"/>
        <label>2</label>
        <note>4Fe-4S-S-AdoMet</note>
    </ligand>
</feature>
<name>A0A7C3PJZ2_9CYAN</name>
<keyword evidence="7 11" id="KW-0479">Metal-binding</keyword>
<evidence type="ECO:0000313" key="15">
    <source>
        <dbReference type="EMBL" id="HFN00899.1"/>
    </source>
</evidence>
<dbReference type="HAMAP" id="MF_01864">
    <property type="entry name" value="tRNA_metthiotr_MiaB"/>
    <property type="match status" value="1"/>
</dbReference>
<feature type="binding site" evidence="11">
    <location>
        <position position="16"/>
    </location>
    <ligand>
        <name>[4Fe-4S] cluster</name>
        <dbReference type="ChEBI" id="CHEBI:49883"/>
        <label>1</label>
    </ligand>
</feature>
<comment type="catalytic activity">
    <reaction evidence="11">
        <text>N(6)-dimethylallyladenosine(37) in tRNA + (sulfur carrier)-SH + AH2 + 2 S-adenosyl-L-methionine = 2-methylsulfanyl-N(6)-dimethylallyladenosine(37) in tRNA + (sulfur carrier)-H + 5'-deoxyadenosine + L-methionine + A + S-adenosyl-L-homocysteine + 2 H(+)</text>
        <dbReference type="Rhea" id="RHEA:37067"/>
        <dbReference type="Rhea" id="RHEA-COMP:10375"/>
        <dbReference type="Rhea" id="RHEA-COMP:10376"/>
        <dbReference type="Rhea" id="RHEA-COMP:14737"/>
        <dbReference type="Rhea" id="RHEA-COMP:14739"/>
        <dbReference type="ChEBI" id="CHEBI:13193"/>
        <dbReference type="ChEBI" id="CHEBI:15378"/>
        <dbReference type="ChEBI" id="CHEBI:17319"/>
        <dbReference type="ChEBI" id="CHEBI:17499"/>
        <dbReference type="ChEBI" id="CHEBI:29917"/>
        <dbReference type="ChEBI" id="CHEBI:57844"/>
        <dbReference type="ChEBI" id="CHEBI:57856"/>
        <dbReference type="ChEBI" id="CHEBI:59789"/>
        <dbReference type="ChEBI" id="CHEBI:64428"/>
        <dbReference type="ChEBI" id="CHEBI:74415"/>
        <dbReference type="ChEBI" id="CHEBI:74417"/>
        <dbReference type="EC" id="2.8.4.3"/>
    </reaction>
</comment>
<comment type="caution">
    <text evidence="15">The sequence shown here is derived from an EMBL/GenBank/DDBJ whole genome shotgun (WGS) entry which is preliminary data.</text>
</comment>
<evidence type="ECO:0000256" key="9">
    <source>
        <dbReference type="ARBA" id="ARBA00023014"/>
    </source>
</evidence>
<evidence type="ECO:0000259" key="12">
    <source>
        <dbReference type="PROSITE" id="PS50926"/>
    </source>
</evidence>
<dbReference type="InterPro" id="IPR005839">
    <property type="entry name" value="Methylthiotransferase"/>
</dbReference>
<dbReference type="InterPro" id="IPR038135">
    <property type="entry name" value="Methylthiotransferase_N_sf"/>
</dbReference>
<evidence type="ECO:0000256" key="5">
    <source>
        <dbReference type="ARBA" id="ARBA00022691"/>
    </source>
</evidence>
<keyword evidence="3 11" id="KW-0963">Cytoplasm</keyword>
<evidence type="ECO:0000256" key="3">
    <source>
        <dbReference type="ARBA" id="ARBA00022490"/>
    </source>
</evidence>
<evidence type="ECO:0000256" key="1">
    <source>
        <dbReference type="ARBA" id="ARBA00003234"/>
    </source>
</evidence>
<dbReference type="InterPro" id="IPR002792">
    <property type="entry name" value="TRAM_dom"/>
</dbReference>
<dbReference type="EMBL" id="DSRU01000348">
    <property type="protein sequence ID" value="HFN00899.1"/>
    <property type="molecule type" value="Genomic_DNA"/>
</dbReference>
<dbReference type="Pfam" id="PF01938">
    <property type="entry name" value="TRAM"/>
    <property type="match status" value="1"/>
</dbReference>
<dbReference type="NCBIfam" id="TIGR01574">
    <property type="entry name" value="miaB-methiolase"/>
    <property type="match status" value="1"/>
</dbReference>
<feature type="binding site" evidence="11">
    <location>
        <position position="86"/>
    </location>
    <ligand>
        <name>[4Fe-4S] cluster</name>
        <dbReference type="ChEBI" id="CHEBI:49883"/>
        <label>1</label>
    </ligand>
</feature>
<dbReference type="PROSITE" id="PS51918">
    <property type="entry name" value="RADICAL_SAM"/>
    <property type="match status" value="1"/>
</dbReference>
<dbReference type="InterPro" id="IPR023404">
    <property type="entry name" value="rSAM_horseshoe"/>
</dbReference>
<keyword evidence="4 11" id="KW-0808">Transferase</keyword>
<evidence type="ECO:0000259" key="13">
    <source>
        <dbReference type="PROSITE" id="PS51449"/>
    </source>
</evidence>
<comment type="function">
    <text evidence="1 11">Catalyzes the methylthiolation of N6-(dimethylallyl)adenosine (i(6)A), leading to the formation of 2-methylthio-N6-(dimethylallyl)adenosine (ms(2)i(6)A) at position 37 in tRNAs that read codons beginning with uridine.</text>
</comment>
<proteinExistence type="inferred from homology"/>
<sequence length="452" mass="51065">MTTSSQRRYHITTFGCQMNKADSERMAGILETMGYEWAEAPDDADLILYNTCTIRDNAEQKVYSYLGRQAKRKQEQPDLTLIVAGCVAQQEGEKLLRRVPELDLVMGPQHANRLQDLLEEVLNGSQVVATEPVHIMEDITKPRRDSQVTAWVNVIYGCNERCTYCVVPSVRGIEQSRSPEAIRAEMEELGRQGYKEITLLGQNIDAYGRDLPGTKADGSHLHTFTDLLYYVHDIPGIERIRFATSHPRYFTERLIRACAELPKVCEHFHIPFQSGDNELLKAMSRGYTHEKYRRIIDKIRHYVPDAAISADAIVGFPGETEAQFENTLKLVQDIGFDQLNTAAYSPRPGTPAALWENQLSEEVKSDRLQRLNHLVAQIAAERSQRYLGRVEEVLVEAANEKDPTQVMGRTRSNRLTFFPGQIETLKGKTLPIKVTEVRAFSLTGVAVEAAVV</sequence>
<dbReference type="Gene3D" id="3.40.50.12160">
    <property type="entry name" value="Methylthiotransferase, N-terminal domain"/>
    <property type="match status" value="1"/>
</dbReference>
<comment type="subcellular location">
    <subcellularLocation>
        <location evidence="11">Cytoplasm</location>
    </subcellularLocation>
</comment>
<dbReference type="PANTHER" id="PTHR43020">
    <property type="entry name" value="CDK5 REGULATORY SUBUNIT-ASSOCIATED PROTEIN 1"/>
    <property type="match status" value="1"/>
</dbReference>
<dbReference type="Pfam" id="PF00919">
    <property type="entry name" value="UPF0004"/>
    <property type="match status" value="1"/>
</dbReference>
<keyword evidence="5 11" id="KW-0949">S-adenosyl-L-methionine</keyword>
<feature type="binding site" evidence="11">
    <location>
        <position position="165"/>
    </location>
    <ligand>
        <name>[4Fe-4S] cluster</name>
        <dbReference type="ChEBI" id="CHEBI:49883"/>
        <label>2</label>
        <note>4Fe-4S-S-AdoMet</note>
    </ligand>
</feature>
<evidence type="ECO:0000256" key="8">
    <source>
        <dbReference type="ARBA" id="ARBA00023004"/>
    </source>
</evidence>
<protein>
    <recommendedName>
        <fullName evidence="10 11">tRNA-2-methylthio-N(6)-dimethylallyladenosine synthase</fullName>
        <ecNumber evidence="10 11">2.8.4.3</ecNumber>
    </recommendedName>
    <alternativeName>
        <fullName evidence="11">(Dimethylallyl)adenosine tRNA methylthiotransferase MiaB</fullName>
    </alternativeName>
    <alternativeName>
        <fullName evidence="11">tRNA-i(6)A37 methylthiotransferase</fullName>
    </alternativeName>
</protein>
<dbReference type="Pfam" id="PF04055">
    <property type="entry name" value="Radical_SAM"/>
    <property type="match status" value="1"/>
</dbReference>
<feature type="binding site" evidence="11">
    <location>
        <position position="158"/>
    </location>
    <ligand>
        <name>[4Fe-4S] cluster</name>
        <dbReference type="ChEBI" id="CHEBI:49883"/>
        <label>2</label>
        <note>4Fe-4S-S-AdoMet</note>
    </ligand>
</feature>
<dbReference type="GO" id="GO:0051539">
    <property type="term" value="F:4 iron, 4 sulfur cluster binding"/>
    <property type="evidence" value="ECO:0007669"/>
    <property type="project" value="UniProtKB-UniRule"/>
</dbReference>
<comment type="subunit">
    <text evidence="11">Monomer.</text>
</comment>
<dbReference type="PROSITE" id="PS51449">
    <property type="entry name" value="MTTASE_N"/>
    <property type="match status" value="1"/>
</dbReference>
<evidence type="ECO:0000256" key="4">
    <source>
        <dbReference type="ARBA" id="ARBA00022679"/>
    </source>
</evidence>
<keyword evidence="9 11" id="KW-0411">Iron-sulfur</keyword>